<dbReference type="SUPFAM" id="SSF48452">
    <property type="entry name" value="TPR-like"/>
    <property type="match status" value="1"/>
</dbReference>
<evidence type="ECO:0000256" key="1">
    <source>
        <dbReference type="SAM" id="MobiDB-lite"/>
    </source>
</evidence>
<organism evidence="2 3">
    <name type="scientific">Basidiobolus ranarum</name>
    <dbReference type="NCBI Taxonomy" id="34480"/>
    <lineage>
        <taxon>Eukaryota</taxon>
        <taxon>Fungi</taxon>
        <taxon>Fungi incertae sedis</taxon>
        <taxon>Zoopagomycota</taxon>
        <taxon>Entomophthoromycotina</taxon>
        <taxon>Basidiobolomycetes</taxon>
        <taxon>Basidiobolales</taxon>
        <taxon>Basidiobolaceae</taxon>
        <taxon>Basidiobolus</taxon>
    </lineage>
</organism>
<comment type="caution">
    <text evidence="2">The sequence shown here is derived from an EMBL/GenBank/DDBJ whole genome shotgun (WGS) entry which is preliminary data.</text>
</comment>
<dbReference type="InterPro" id="IPR011990">
    <property type="entry name" value="TPR-like_helical_dom_sf"/>
</dbReference>
<proteinExistence type="predicted"/>
<feature type="region of interest" description="Disordered" evidence="1">
    <location>
        <begin position="94"/>
        <end position="114"/>
    </location>
</feature>
<evidence type="ECO:0000313" key="3">
    <source>
        <dbReference type="Proteomes" id="UP001479436"/>
    </source>
</evidence>
<dbReference type="EMBL" id="JASJQH010012630">
    <property type="protein sequence ID" value="KAK9659875.1"/>
    <property type="molecule type" value="Genomic_DNA"/>
</dbReference>
<feature type="non-terminal residue" evidence="2">
    <location>
        <position position="1"/>
    </location>
</feature>
<protein>
    <submittedName>
        <fullName evidence="2">Uncharacterized protein</fullName>
    </submittedName>
</protein>
<dbReference type="Gene3D" id="1.25.40.10">
    <property type="entry name" value="Tetratricopeptide repeat domain"/>
    <property type="match status" value="2"/>
</dbReference>
<feature type="non-terminal residue" evidence="2">
    <location>
        <position position="314"/>
    </location>
</feature>
<evidence type="ECO:0000313" key="2">
    <source>
        <dbReference type="EMBL" id="KAK9659875.1"/>
    </source>
</evidence>
<keyword evidence="3" id="KW-1185">Reference proteome</keyword>
<dbReference type="Proteomes" id="UP001479436">
    <property type="component" value="Unassembled WGS sequence"/>
</dbReference>
<gene>
    <name evidence="2" type="ORF">K7432_018344</name>
</gene>
<accession>A0ABR2VJY1</accession>
<sequence length="314" mass="35063">TEAPNEHGGGVVTRLFELSLKGCESNSSPSEEEKIQHANCLTAFGYYLPYQEYIDKAIEKYLEVLKENKSSPKGLLGLGDAFLSTAKILREKESISTQNDSDSEEEDNIRDIPSDEKKAYTKAFEHFNEALDVLEKAQDKSLAEDLVDASNVILEYCSVDRNYTAENDHDTSALNNAKRMLNQAFKINAEFFDKNLFAHSLWGSCALNIARSLDQEVEANLSKIQENLNEAISHLSEVNQMFSNDSESGNHSMSANHLELLGQAYIFKSTLAEEDDEAEQSYDMGVEMFTKAFALDPENENLRVQLETLGASGN</sequence>
<reference evidence="2 3" key="1">
    <citation type="submission" date="2023-04" db="EMBL/GenBank/DDBJ databases">
        <title>Genome of Basidiobolus ranarum AG-B5.</title>
        <authorList>
            <person name="Stajich J.E."/>
            <person name="Carter-House D."/>
            <person name="Gryganskyi A."/>
        </authorList>
    </citation>
    <scope>NUCLEOTIDE SEQUENCE [LARGE SCALE GENOMIC DNA]</scope>
    <source>
        <strain evidence="2 3">AG-B5</strain>
    </source>
</reference>
<name>A0ABR2VJY1_9FUNG</name>